<reference evidence="1 2" key="1">
    <citation type="submission" date="2019-04" db="EMBL/GenBank/DDBJ databases">
        <title>Natronospirillum operosus gen. nov., sp. nov., a haloalkaliphilic satellite isolated from decaying biomass of laboratory culture of cyanobacterium Geitlerinema sp. and proposal of Natronospirillaceae fam. nov. and Saccharospirillaceae fam. nov.</title>
        <authorList>
            <person name="Kevbrin V."/>
            <person name="Boltyanskaya Y."/>
            <person name="Koziaeva V."/>
            <person name="Grouzdev D.S."/>
            <person name="Park M."/>
            <person name="Cho J."/>
        </authorList>
    </citation>
    <scope>NUCLEOTIDE SEQUENCE [LARGE SCALE GENOMIC DNA]</scope>
    <source>
        <strain evidence="1 2">G-116</strain>
    </source>
</reference>
<name>A0A4Z0W485_9GAMM</name>
<dbReference type="EMBL" id="SRMF01000023">
    <property type="protein sequence ID" value="TGG89377.1"/>
    <property type="molecule type" value="Genomic_DNA"/>
</dbReference>
<sequence length="233" mass="26864">MAYFGKISNFNDPVEGMIRKQKLIHGFSPFNDNDVISAAKILYQNVKSNWIIPNWFSEGMREALSRSSPWEVFVELNSLIDKVDEYKNTLRVLCTTPTEMHSLMWAHYADSHRGICIEYEVDFSSLPNGLASVPVQYTNELKSYLASSFILSPEDLLSRLLFTKSSEWSYESEWRFVLHNGNETLDLDERFRMVSVTAGYKCAKDTELRALCNKKGLEFYKVRDQGIDGLVRV</sequence>
<dbReference type="Proteomes" id="UP000297475">
    <property type="component" value="Unassembled WGS sequence"/>
</dbReference>
<protein>
    <submittedName>
        <fullName evidence="1">DUF2971 domain-containing protein</fullName>
    </submittedName>
</protein>
<dbReference type="OrthoDB" id="4119964at2"/>
<dbReference type="InterPro" id="IPR021352">
    <property type="entry name" value="DUF2971"/>
</dbReference>
<proteinExistence type="predicted"/>
<evidence type="ECO:0000313" key="1">
    <source>
        <dbReference type="EMBL" id="TGG89377.1"/>
    </source>
</evidence>
<comment type="caution">
    <text evidence="1">The sequence shown here is derived from an EMBL/GenBank/DDBJ whole genome shotgun (WGS) entry which is preliminary data.</text>
</comment>
<keyword evidence="2" id="KW-1185">Reference proteome</keyword>
<dbReference type="Pfam" id="PF11185">
    <property type="entry name" value="DUF2971"/>
    <property type="match status" value="1"/>
</dbReference>
<accession>A0A4Z0W485</accession>
<evidence type="ECO:0000313" key="2">
    <source>
        <dbReference type="Proteomes" id="UP000297475"/>
    </source>
</evidence>
<organism evidence="1 2">
    <name type="scientific">Natronospirillum operosum</name>
    <dbReference type="NCBI Taxonomy" id="2759953"/>
    <lineage>
        <taxon>Bacteria</taxon>
        <taxon>Pseudomonadati</taxon>
        <taxon>Pseudomonadota</taxon>
        <taxon>Gammaproteobacteria</taxon>
        <taxon>Oceanospirillales</taxon>
        <taxon>Natronospirillaceae</taxon>
        <taxon>Natronospirillum</taxon>
    </lineage>
</organism>
<gene>
    <name evidence="1" type="ORF">E4656_20030</name>
</gene>
<dbReference type="AlphaFoldDB" id="A0A4Z0W485"/>